<dbReference type="CDD" id="cd01555">
    <property type="entry name" value="UdpNAET"/>
    <property type="match status" value="1"/>
</dbReference>
<comment type="subcellular location">
    <subcellularLocation>
        <location evidence="1 12">Cytoplasm</location>
    </subcellularLocation>
</comment>
<dbReference type="NCBIfam" id="NF006873">
    <property type="entry name" value="PRK09369.1"/>
    <property type="match status" value="1"/>
</dbReference>
<dbReference type="EC" id="2.5.1.7" evidence="12"/>
<dbReference type="GO" id="GO:0009252">
    <property type="term" value="P:peptidoglycan biosynthetic process"/>
    <property type="evidence" value="ECO:0007669"/>
    <property type="project" value="UniProtKB-UniRule"/>
</dbReference>
<feature type="binding site" evidence="12">
    <location>
        <position position="91"/>
    </location>
    <ligand>
        <name>UDP-N-acetyl-alpha-D-glucosamine</name>
        <dbReference type="ChEBI" id="CHEBI:57705"/>
    </ligand>
</feature>
<comment type="pathway">
    <text evidence="2 12">Cell wall biogenesis; peptidoglycan biosynthesis.</text>
</comment>
<evidence type="ECO:0000256" key="7">
    <source>
        <dbReference type="ARBA" id="ARBA00022984"/>
    </source>
</evidence>
<keyword evidence="8 12" id="KW-0131">Cell cycle</keyword>
<dbReference type="GO" id="GO:0051301">
    <property type="term" value="P:cell division"/>
    <property type="evidence" value="ECO:0007669"/>
    <property type="project" value="UniProtKB-KW"/>
</dbReference>
<keyword evidence="12" id="KW-0670">Pyruvate</keyword>
<feature type="active site" description="Proton donor" evidence="12">
    <location>
        <position position="115"/>
    </location>
</feature>
<gene>
    <name evidence="12 14" type="primary">murA</name>
    <name evidence="14" type="ordered locus">BN4_20258</name>
</gene>
<dbReference type="STRING" id="1322246.BN4_20258"/>
<dbReference type="GO" id="GO:0008760">
    <property type="term" value="F:UDP-N-acetylglucosamine 1-carboxyvinyltransferase activity"/>
    <property type="evidence" value="ECO:0007669"/>
    <property type="project" value="UniProtKB-UniRule"/>
</dbReference>
<keyword evidence="6 12" id="KW-0133">Cell shape</keyword>
<dbReference type="NCBIfam" id="TIGR01072">
    <property type="entry name" value="murA"/>
    <property type="match status" value="1"/>
</dbReference>
<dbReference type="GO" id="GO:0071555">
    <property type="term" value="P:cell wall organization"/>
    <property type="evidence" value="ECO:0007669"/>
    <property type="project" value="UniProtKB-KW"/>
</dbReference>
<dbReference type="HOGENOM" id="CLU_027387_0_0_7"/>
<dbReference type="InterPro" id="IPR036968">
    <property type="entry name" value="Enolpyruvate_Tfrase_sf"/>
</dbReference>
<accession>M1WNF1</accession>
<evidence type="ECO:0000256" key="12">
    <source>
        <dbReference type="HAMAP-Rule" id="MF_00111"/>
    </source>
</evidence>
<dbReference type="Proteomes" id="UP000011724">
    <property type="component" value="Chromosome"/>
</dbReference>
<evidence type="ECO:0000256" key="2">
    <source>
        <dbReference type="ARBA" id="ARBA00004752"/>
    </source>
</evidence>
<dbReference type="EMBL" id="FO203427">
    <property type="protein sequence ID" value="CCH50320.1"/>
    <property type="molecule type" value="Genomic_DNA"/>
</dbReference>
<feature type="modified residue" description="2-(S-cysteinyl)pyruvic acid O-phosphothioketal" evidence="12">
    <location>
        <position position="115"/>
    </location>
</feature>
<evidence type="ECO:0000256" key="9">
    <source>
        <dbReference type="ARBA" id="ARBA00023316"/>
    </source>
</evidence>
<dbReference type="InterPro" id="IPR005750">
    <property type="entry name" value="UDP_GlcNAc_COvinyl_MurA"/>
</dbReference>
<reference evidence="14 15" key="1">
    <citation type="journal article" date="2013" name="PLoS ONE">
        <title>The first genomic and proteomic characterization of a deep-sea sulfate reducer: insights into the piezophilic lifestyle of Desulfovibrio piezophilus.</title>
        <authorList>
            <person name="Pradel N."/>
            <person name="Ji B."/>
            <person name="Gimenez G."/>
            <person name="Talla E."/>
            <person name="Lenoble P."/>
            <person name="Garel M."/>
            <person name="Tamburini C."/>
            <person name="Fourquet P."/>
            <person name="Lebrun R."/>
            <person name="Bertin P."/>
            <person name="Denis Y."/>
            <person name="Pophillat M."/>
            <person name="Barbe V."/>
            <person name="Ollivier B."/>
            <person name="Dolla A."/>
        </authorList>
    </citation>
    <scope>NUCLEOTIDE SEQUENCE [LARGE SCALE GENOMIC DNA]</scope>
    <source>
        <strain evidence="15">DSM 10523 / SB164P1</strain>
    </source>
</reference>
<comment type="caution">
    <text evidence="12">Lacks conserved residue(s) required for the propagation of feature annotation.</text>
</comment>
<dbReference type="InterPro" id="IPR013792">
    <property type="entry name" value="RNA3'P_cycl/enolpyr_Trfase_a/b"/>
</dbReference>
<dbReference type="Pfam" id="PF00275">
    <property type="entry name" value="EPSP_synthase"/>
    <property type="match status" value="1"/>
</dbReference>
<dbReference type="PATRIC" id="fig|879567.3.peg.3340"/>
<dbReference type="FunFam" id="3.65.10.10:FF:000001">
    <property type="entry name" value="UDP-N-acetylglucosamine 1-carboxyvinyltransferase"/>
    <property type="match status" value="1"/>
</dbReference>
<protein>
    <recommendedName>
        <fullName evidence="12">UDP-N-acetylglucosamine 1-carboxyvinyltransferase</fullName>
        <ecNumber evidence="12">2.5.1.7</ecNumber>
    </recommendedName>
    <alternativeName>
        <fullName evidence="12">Enoylpyruvate transferase</fullName>
    </alternativeName>
    <alternativeName>
        <fullName evidence="12">UDP-N-acetylglucosamine enolpyruvyl transferase</fullName>
        <shortName evidence="12">EPT</shortName>
    </alternativeName>
</protein>
<evidence type="ECO:0000256" key="11">
    <source>
        <dbReference type="ARBA" id="ARBA00047527"/>
    </source>
</evidence>
<reference evidence="15" key="2">
    <citation type="journal article" date="2013" name="Stand. Genomic Sci.">
        <title>Complete genome sequence of Desulfocapsa sulfexigens, a marine deltaproteobacterium specialized in disproportionating inorganic sulfur compounds.</title>
        <authorList>
            <person name="Finster K.W."/>
            <person name="Kjeldsen K.U."/>
            <person name="Kube M."/>
            <person name="Reinhardt R."/>
            <person name="Mussmann M."/>
            <person name="Amann R."/>
            <person name="Schreiber L."/>
        </authorList>
    </citation>
    <scope>NUCLEOTIDE SEQUENCE [LARGE SCALE GENOMIC DNA]</scope>
    <source>
        <strain evidence="15">DSM 10523 / SB164P1</strain>
    </source>
</reference>
<dbReference type="AlphaFoldDB" id="M1WNF1"/>
<dbReference type="eggNOG" id="COG0766">
    <property type="taxonomic scope" value="Bacteria"/>
</dbReference>
<evidence type="ECO:0000256" key="4">
    <source>
        <dbReference type="ARBA" id="ARBA00022618"/>
    </source>
</evidence>
<evidence type="ECO:0000256" key="10">
    <source>
        <dbReference type="ARBA" id="ARBA00038367"/>
    </source>
</evidence>
<dbReference type="BioCyc" id="DPIE1322246:BN4_RS15525-MONOMER"/>
<keyword evidence="3 12" id="KW-0963">Cytoplasm</keyword>
<evidence type="ECO:0000256" key="3">
    <source>
        <dbReference type="ARBA" id="ARBA00022490"/>
    </source>
</evidence>
<dbReference type="HAMAP" id="MF_00111">
    <property type="entry name" value="MurA"/>
    <property type="match status" value="1"/>
</dbReference>
<keyword evidence="5 12" id="KW-0808">Transferase</keyword>
<dbReference type="UniPathway" id="UPA00219"/>
<organism evidence="14 15">
    <name type="scientific">Pseudodesulfovibrio piezophilus (strain DSM 21447 / JCM 15486 / C1TLV30)</name>
    <name type="common">Desulfovibrio piezophilus</name>
    <dbReference type="NCBI Taxonomy" id="1322246"/>
    <lineage>
        <taxon>Bacteria</taxon>
        <taxon>Pseudomonadati</taxon>
        <taxon>Thermodesulfobacteriota</taxon>
        <taxon>Desulfovibrionia</taxon>
        <taxon>Desulfovibrionales</taxon>
        <taxon>Desulfovibrionaceae</taxon>
    </lineage>
</organism>
<dbReference type="KEGG" id="dpi:BN4_20258"/>
<dbReference type="InterPro" id="IPR001986">
    <property type="entry name" value="Enolpyruvate_Tfrase_dom"/>
</dbReference>
<feature type="binding site" evidence="12">
    <location>
        <begin position="22"/>
        <end position="23"/>
    </location>
    <ligand>
        <name>phosphoenolpyruvate</name>
        <dbReference type="ChEBI" id="CHEBI:58702"/>
    </ligand>
</feature>
<proteinExistence type="inferred from homology"/>
<sequence length="418" mass="44340">MDKLIIEGGIPLHGKIQVSGAKNAALPILMACLLAEGTVRLSNVPRLADIHTSLKLLNILGCETSFDVNEVTSTCTGLKPEAPYELVKTMRASVLCLGPLLAHLGEAKVALPGGCAIGARPVDLHLRGMERMGATFEITEGFINGRCPGGLKGAHISLDFPTVGGTENLIMAACLADGTTTLENAAREPEVVDLANFLNAMGAKISGQGTSVITIEGVTALKGCEYRVMPDRIEAGTYMVAAAITGGELEIQDCPYLDLDAVNSKLREMGVLVQEKDGYVLVRRENGLLTNVDVTTLPHPGFPTDMQAQLMALMCFGQGTGTIEEKIFENRFMHVLELVRLGADVRLKGRTAMVKGVGKLMGAPVMASDLRASASLVLAGLAASGSTTVERIYHLDRGYENIEEKLSGVGARIRRVNG</sequence>
<comment type="similarity">
    <text evidence="10 12">Belongs to the EPSP synthase family. MurA subfamily.</text>
</comment>
<feature type="domain" description="Enolpyruvate transferase" evidence="13">
    <location>
        <begin position="7"/>
        <end position="406"/>
    </location>
</feature>
<dbReference type="GO" id="GO:0008360">
    <property type="term" value="P:regulation of cell shape"/>
    <property type="evidence" value="ECO:0007669"/>
    <property type="project" value="UniProtKB-KW"/>
</dbReference>
<comment type="function">
    <text evidence="12">Cell wall formation. Adds enolpyruvyl to UDP-N-acetylglucosamine.</text>
</comment>
<comment type="catalytic activity">
    <reaction evidence="11 12">
        <text>phosphoenolpyruvate + UDP-N-acetyl-alpha-D-glucosamine = UDP-N-acetyl-3-O-(1-carboxyvinyl)-alpha-D-glucosamine + phosphate</text>
        <dbReference type="Rhea" id="RHEA:18681"/>
        <dbReference type="ChEBI" id="CHEBI:43474"/>
        <dbReference type="ChEBI" id="CHEBI:57705"/>
        <dbReference type="ChEBI" id="CHEBI:58702"/>
        <dbReference type="ChEBI" id="CHEBI:68483"/>
        <dbReference type="EC" id="2.5.1.7"/>
    </reaction>
</comment>
<keyword evidence="7 12" id="KW-0573">Peptidoglycan synthesis</keyword>
<evidence type="ECO:0000313" key="15">
    <source>
        <dbReference type="Proteomes" id="UP000011724"/>
    </source>
</evidence>
<dbReference type="OrthoDB" id="9803760at2"/>
<evidence type="ECO:0000259" key="13">
    <source>
        <dbReference type="Pfam" id="PF00275"/>
    </source>
</evidence>
<dbReference type="RefSeq" id="WP_015416362.1">
    <property type="nucleotide sequence ID" value="NC_020409.1"/>
</dbReference>
<keyword evidence="9 12" id="KW-0961">Cell wall biogenesis/degradation</keyword>
<evidence type="ECO:0000313" key="14">
    <source>
        <dbReference type="EMBL" id="CCH50320.1"/>
    </source>
</evidence>
<dbReference type="SUPFAM" id="SSF55205">
    <property type="entry name" value="EPT/RTPC-like"/>
    <property type="match status" value="1"/>
</dbReference>
<evidence type="ECO:0000256" key="5">
    <source>
        <dbReference type="ARBA" id="ARBA00022679"/>
    </source>
</evidence>
<feature type="binding site" evidence="12">
    <location>
        <position position="305"/>
    </location>
    <ligand>
        <name>UDP-N-acetyl-alpha-D-glucosamine</name>
        <dbReference type="ChEBI" id="CHEBI:57705"/>
    </ligand>
</feature>
<dbReference type="Gene3D" id="3.65.10.10">
    <property type="entry name" value="Enolpyruvate transferase domain"/>
    <property type="match status" value="2"/>
</dbReference>
<name>M1WNF1_PSEP2</name>
<keyword evidence="15" id="KW-1185">Reference proteome</keyword>
<evidence type="ECO:0000256" key="1">
    <source>
        <dbReference type="ARBA" id="ARBA00004496"/>
    </source>
</evidence>
<feature type="binding site" evidence="12">
    <location>
        <begin position="120"/>
        <end position="124"/>
    </location>
    <ligand>
        <name>UDP-N-acetyl-alpha-D-glucosamine</name>
        <dbReference type="ChEBI" id="CHEBI:57705"/>
    </ligand>
</feature>
<evidence type="ECO:0000256" key="6">
    <source>
        <dbReference type="ARBA" id="ARBA00022960"/>
    </source>
</evidence>
<dbReference type="PANTHER" id="PTHR43783">
    <property type="entry name" value="UDP-N-ACETYLGLUCOSAMINE 1-CARBOXYVINYLTRANSFERASE"/>
    <property type="match status" value="1"/>
</dbReference>
<evidence type="ECO:0000256" key="8">
    <source>
        <dbReference type="ARBA" id="ARBA00023306"/>
    </source>
</evidence>
<feature type="binding site" evidence="12">
    <location>
        <position position="327"/>
    </location>
    <ligand>
        <name>UDP-N-acetyl-alpha-D-glucosamine</name>
        <dbReference type="ChEBI" id="CHEBI:57705"/>
    </ligand>
</feature>
<dbReference type="InterPro" id="IPR050068">
    <property type="entry name" value="MurA_subfamily"/>
</dbReference>
<dbReference type="GO" id="GO:0019277">
    <property type="term" value="P:UDP-N-acetylgalactosamine biosynthetic process"/>
    <property type="evidence" value="ECO:0007669"/>
    <property type="project" value="InterPro"/>
</dbReference>
<keyword evidence="4 12" id="KW-0132">Cell division</keyword>
<dbReference type="PANTHER" id="PTHR43783:SF1">
    <property type="entry name" value="UDP-N-ACETYLGLUCOSAMINE 1-CARBOXYVINYLTRANSFERASE"/>
    <property type="match status" value="1"/>
</dbReference>
<dbReference type="GO" id="GO:0005737">
    <property type="term" value="C:cytoplasm"/>
    <property type="evidence" value="ECO:0007669"/>
    <property type="project" value="UniProtKB-SubCell"/>
</dbReference>